<protein>
    <recommendedName>
        <fullName evidence="5">Secreted protein</fullName>
    </recommendedName>
</protein>
<keyword evidence="2" id="KW-0732">Signal</keyword>
<organism evidence="3 4">
    <name type="scientific">Carya illinoinensis</name>
    <name type="common">Pecan</name>
    <dbReference type="NCBI Taxonomy" id="32201"/>
    <lineage>
        <taxon>Eukaryota</taxon>
        <taxon>Viridiplantae</taxon>
        <taxon>Streptophyta</taxon>
        <taxon>Embryophyta</taxon>
        <taxon>Tracheophyta</taxon>
        <taxon>Spermatophyta</taxon>
        <taxon>Magnoliopsida</taxon>
        <taxon>eudicotyledons</taxon>
        <taxon>Gunneridae</taxon>
        <taxon>Pentapetalae</taxon>
        <taxon>rosids</taxon>
        <taxon>fabids</taxon>
        <taxon>Fagales</taxon>
        <taxon>Juglandaceae</taxon>
        <taxon>Carya</taxon>
    </lineage>
</organism>
<name>A0A922AGK5_CARIL</name>
<comment type="caution">
    <text evidence="3">The sequence shown here is derived from an EMBL/GenBank/DDBJ whole genome shotgun (WGS) entry which is preliminary data.</text>
</comment>
<evidence type="ECO:0000313" key="3">
    <source>
        <dbReference type="EMBL" id="KAG6678526.1"/>
    </source>
</evidence>
<feature type="signal peptide" evidence="2">
    <location>
        <begin position="1"/>
        <end position="20"/>
    </location>
</feature>
<feature type="chain" id="PRO_5036712349" description="Secreted protein" evidence="2">
    <location>
        <begin position="21"/>
        <end position="62"/>
    </location>
</feature>
<sequence length="62" mass="6506">MWLCLPLSLIAAATPNPCIALCHFLMGYAVLLRDTSCCQSNLATHPLSSNASSLSATTSPLL</sequence>
<evidence type="ECO:0000256" key="2">
    <source>
        <dbReference type="SAM" id="SignalP"/>
    </source>
</evidence>
<reference evidence="3" key="1">
    <citation type="submission" date="2021-01" db="EMBL/GenBank/DDBJ databases">
        <authorList>
            <person name="Lovell J.T."/>
            <person name="Bentley N."/>
            <person name="Bhattarai G."/>
            <person name="Jenkins J.W."/>
            <person name="Sreedasyam A."/>
            <person name="Alarcon Y."/>
            <person name="Bock C."/>
            <person name="Boston L."/>
            <person name="Carlson J."/>
            <person name="Cervantes K."/>
            <person name="Clermont K."/>
            <person name="Krom N."/>
            <person name="Kubenka K."/>
            <person name="Mamidi S."/>
            <person name="Mattison C."/>
            <person name="Monteros M."/>
            <person name="Pisani C."/>
            <person name="Plott C."/>
            <person name="Rajasekar S."/>
            <person name="Rhein H.S."/>
            <person name="Rohla C."/>
            <person name="Song M."/>
            <person name="Hilaire R.S."/>
            <person name="Shu S."/>
            <person name="Wells L."/>
            <person name="Wang X."/>
            <person name="Webber J."/>
            <person name="Heerema R.J."/>
            <person name="Klein P."/>
            <person name="Conner P."/>
            <person name="Grauke L."/>
            <person name="Grimwood J."/>
            <person name="Schmutz J."/>
            <person name="Randall J.J."/>
        </authorList>
    </citation>
    <scope>NUCLEOTIDE SEQUENCE</scope>
    <source>
        <tissue evidence="3">Leaf</tissue>
    </source>
</reference>
<feature type="region of interest" description="Disordered" evidence="1">
    <location>
        <begin position="43"/>
        <end position="62"/>
    </location>
</feature>
<evidence type="ECO:0000313" key="4">
    <source>
        <dbReference type="Proteomes" id="UP000811246"/>
    </source>
</evidence>
<evidence type="ECO:0000256" key="1">
    <source>
        <dbReference type="SAM" id="MobiDB-lite"/>
    </source>
</evidence>
<feature type="compositionally biased region" description="Low complexity" evidence="1">
    <location>
        <begin position="46"/>
        <end position="62"/>
    </location>
</feature>
<gene>
    <name evidence="3" type="ORF">I3842_14G085000</name>
</gene>
<dbReference type="EMBL" id="CM031838">
    <property type="protein sequence ID" value="KAG6678526.1"/>
    <property type="molecule type" value="Genomic_DNA"/>
</dbReference>
<accession>A0A922AGK5</accession>
<dbReference type="Proteomes" id="UP000811246">
    <property type="component" value="Chromosome 14"/>
</dbReference>
<proteinExistence type="predicted"/>
<evidence type="ECO:0008006" key="5">
    <source>
        <dbReference type="Google" id="ProtNLM"/>
    </source>
</evidence>
<dbReference type="AlphaFoldDB" id="A0A922AGK5"/>